<organism evidence="2 3">
    <name type="scientific">Thioploca ingrica</name>
    <dbReference type="NCBI Taxonomy" id="40754"/>
    <lineage>
        <taxon>Bacteria</taxon>
        <taxon>Pseudomonadati</taxon>
        <taxon>Pseudomonadota</taxon>
        <taxon>Gammaproteobacteria</taxon>
        <taxon>Thiotrichales</taxon>
        <taxon>Thiotrichaceae</taxon>
        <taxon>Thioploca</taxon>
    </lineage>
</organism>
<protein>
    <submittedName>
        <fullName evidence="2">Uncharacterized protein</fullName>
    </submittedName>
</protein>
<dbReference type="Proteomes" id="UP000031623">
    <property type="component" value="Chromosome"/>
</dbReference>
<evidence type="ECO:0000313" key="3">
    <source>
        <dbReference type="Proteomes" id="UP000031623"/>
    </source>
</evidence>
<keyword evidence="1" id="KW-0732">Signal</keyword>
<proteinExistence type="predicted"/>
<keyword evidence="3" id="KW-1185">Reference proteome</keyword>
<dbReference type="EMBL" id="AP014633">
    <property type="protein sequence ID" value="BAP57255.1"/>
    <property type="molecule type" value="Genomic_DNA"/>
</dbReference>
<dbReference type="AlphaFoldDB" id="A0A090AP40"/>
<sequence length="344" mass="36583">MKKIIMLFAAAIFLYGAPNVYAETKIHPGMSVDEIKAVLEEHGISLAPPPDSTTDIAEDAATPSTVDQSQALPPYVKVDNSNPVHTTGPCSPPPSPSFSVTGWDMGFIMGPFPVTAVTNQLSSPETVNWVAVGPPAWKAGVAVGDGWLLFEQGDTWNNNWWIITDANVVVSSIKIDAWNKIGGSNKHAVFDIIHGPIVTPGSANGLPFTKVPPGWPTNTNVVYSTPVLGTPNDLYGVMTINFPSGFSGAAPLGGFLMFKADTDCMPVQEVLLNSYDGTTLNFTVVGEGAVAITKEDGSVVQGPFVVERGEGQNTFTTQFTPKANSCYVMTDIDTGTVMTDKYCF</sequence>
<accession>A0A090AP40</accession>
<evidence type="ECO:0000313" key="2">
    <source>
        <dbReference type="EMBL" id="BAP57255.1"/>
    </source>
</evidence>
<dbReference type="OrthoDB" id="464829at2"/>
<name>A0A090AP40_9GAMM</name>
<dbReference type="KEGG" id="tig:THII_2958"/>
<feature type="chain" id="PRO_5001852949" evidence="1">
    <location>
        <begin position="23"/>
        <end position="344"/>
    </location>
</feature>
<dbReference type="HOGENOM" id="CLU_686832_0_0_6"/>
<feature type="signal peptide" evidence="1">
    <location>
        <begin position="1"/>
        <end position="22"/>
    </location>
</feature>
<gene>
    <name evidence="2" type="ORF">THII_2958</name>
</gene>
<reference evidence="2 3" key="1">
    <citation type="journal article" date="2014" name="ISME J.">
        <title>Ecophysiology of Thioploca ingrica as revealed by the complete genome sequence supplemented with proteomic evidence.</title>
        <authorList>
            <person name="Kojima H."/>
            <person name="Ogura Y."/>
            <person name="Yamamoto N."/>
            <person name="Togashi T."/>
            <person name="Mori H."/>
            <person name="Watanabe T."/>
            <person name="Nemoto F."/>
            <person name="Kurokawa K."/>
            <person name="Hayashi T."/>
            <person name="Fukui M."/>
        </authorList>
    </citation>
    <scope>NUCLEOTIDE SEQUENCE [LARGE SCALE GENOMIC DNA]</scope>
</reference>
<evidence type="ECO:0000256" key="1">
    <source>
        <dbReference type="SAM" id="SignalP"/>
    </source>
</evidence>